<dbReference type="SUPFAM" id="SSF58100">
    <property type="entry name" value="Bacterial hemolysins"/>
    <property type="match status" value="2"/>
</dbReference>
<dbReference type="Gene3D" id="1.20.1170.10">
    <property type="match status" value="1"/>
</dbReference>
<organism evidence="3 4">
    <name type="scientific">Serendipita vermifera MAFF 305830</name>
    <dbReference type="NCBI Taxonomy" id="933852"/>
    <lineage>
        <taxon>Eukaryota</taxon>
        <taxon>Fungi</taxon>
        <taxon>Dikarya</taxon>
        <taxon>Basidiomycota</taxon>
        <taxon>Agaricomycotina</taxon>
        <taxon>Agaricomycetes</taxon>
        <taxon>Sebacinales</taxon>
        <taxon>Serendipitaceae</taxon>
        <taxon>Serendipita</taxon>
    </lineage>
</organism>
<keyword evidence="2" id="KW-0812">Transmembrane</keyword>
<name>A0A0C3AUK0_SERVB</name>
<keyword evidence="1" id="KW-0175">Coiled coil</keyword>
<gene>
    <name evidence="3" type="ORF">M408DRAFT_329593</name>
</gene>
<keyword evidence="2" id="KW-0472">Membrane</keyword>
<keyword evidence="2" id="KW-1133">Transmembrane helix</keyword>
<reference evidence="3 4" key="1">
    <citation type="submission" date="2014-04" db="EMBL/GenBank/DDBJ databases">
        <authorList>
            <consortium name="DOE Joint Genome Institute"/>
            <person name="Kuo A."/>
            <person name="Zuccaro A."/>
            <person name="Kohler A."/>
            <person name="Nagy L.G."/>
            <person name="Floudas D."/>
            <person name="Copeland A."/>
            <person name="Barry K.W."/>
            <person name="Cichocki N."/>
            <person name="Veneault-Fourrey C."/>
            <person name="LaButti K."/>
            <person name="Lindquist E.A."/>
            <person name="Lipzen A."/>
            <person name="Lundell T."/>
            <person name="Morin E."/>
            <person name="Murat C."/>
            <person name="Sun H."/>
            <person name="Tunlid A."/>
            <person name="Henrissat B."/>
            <person name="Grigoriev I.V."/>
            <person name="Hibbett D.S."/>
            <person name="Martin F."/>
            <person name="Nordberg H.P."/>
            <person name="Cantor M.N."/>
            <person name="Hua S.X."/>
        </authorList>
    </citation>
    <scope>NUCLEOTIDE SEQUENCE [LARGE SCALE GENOMIC DNA]</scope>
    <source>
        <strain evidence="3 4">MAFF 305830</strain>
    </source>
</reference>
<evidence type="ECO:0000313" key="3">
    <source>
        <dbReference type="EMBL" id="KIM28245.1"/>
    </source>
</evidence>
<dbReference type="HOGENOM" id="CLU_023694_0_0_1"/>
<evidence type="ECO:0000256" key="2">
    <source>
        <dbReference type="SAM" id="Phobius"/>
    </source>
</evidence>
<protein>
    <submittedName>
        <fullName evidence="3">Uncharacterized protein</fullName>
    </submittedName>
</protein>
<feature type="transmembrane region" description="Helical" evidence="2">
    <location>
        <begin position="567"/>
        <end position="600"/>
    </location>
</feature>
<dbReference type="Proteomes" id="UP000054097">
    <property type="component" value="Unassembled WGS sequence"/>
</dbReference>
<dbReference type="EMBL" id="KN824294">
    <property type="protein sequence ID" value="KIM28245.1"/>
    <property type="molecule type" value="Genomic_DNA"/>
</dbReference>
<dbReference type="OrthoDB" id="3010434at2759"/>
<proteinExistence type="predicted"/>
<keyword evidence="4" id="KW-1185">Reference proteome</keyword>
<feature type="coiled-coil region" evidence="1">
    <location>
        <begin position="599"/>
        <end position="633"/>
    </location>
</feature>
<dbReference type="AlphaFoldDB" id="A0A0C3AUK0"/>
<sequence>MDSNVINALGPGSKLRSLSTFAQSYQSVNKNFSDLLVFPFLENIKVYDTPNSDQPTAAAAYKSLRALAVDGSSRFASLCSQDIALARQAISYAVTFQPLIEAVDIATFVLSLHDVVKNYADSARANSEQSKKFFSQFASFIDILDNQIDAMSDQLVSLDEQIETQSSELQDQDIGQHLYQILKTVFNLATSIPDAEVQIAALLKTSIDTIRGSFSALFEDRSRLQKIISGLKDMRTQISSLRTIFSSLKSGLTVVTIDSASLLGVWDDVTARLQTVANVQRNASADEVKSLVSAWNKVSADADGYITAINAPTSSSFAVRTAKAMAETPKIPVTKREIQLHRQIAKADPNGQLQARLRTNPAFRQRFVRKQVARVKLATLAATDIPDEDKVKAVISPPDDAQAKLDELATNTGQILRQFDELLQLPFLQELSCTDPDDGKTPSDIRSMVTTFRKRYLDLQQETIPVARDLQTYANTQITILPMVTPNATTDPAQMSLKEFLDMNKGLTADYQTKSNDLFNKSLTYKRSWDNAINSVTKSINECTTNIDTWTKTVDDLTEQEKKATLFGALSIVGAFLCFAAAAFFPGALLGAGALIYTAVEELQKAHRLSEAINDLKARIAIASDTRDKLNKVIPFMQTIATSLTNVTQIWNTIVGSLTNIGAFYTILSGPAGPGIWNTIRPKVSDNWQTVENSCVAYINIVVSG</sequence>
<evidence type="ECO:0000313" key="4">
    <source>
        <dbReference type="Proteomes" id="UP000054097"/>
    </source>
</evidence>
<evidence type="ECO:0000256" key="1">
    <source>
        <dbReference type="SAM" id="Coils"/>
    </source>
</evidence>
<feature type="coiled-coil region" evidence="1">
    <location>
        <begin position="141"/>
        <end position="168"/>
    </location>
</feature>
<accession>A0A0C3AUK0</accession>
<reference evidence="4" key="2">
    <citation type="submission" date="2015-01" db="EMBL/GenBank/DDBJ databases">
        <title>Evolutionary Origins and Diversification of the Mycorrhizal Mutualists.</title>
        <authorList>
            <consortium name="DOE Joint Genome Institute"/>
            <consortium name="Mycorrhizal Genomics Consortium"/>
            <person name="Kohler A."/>
            <person name="Kuo A."/>
            <person name="Nagy L.G."/>
            <person name="Floudas D."/>
            <person name="Copeland A."/>
            <person name="Barry K.W."/>
            <person name="Cichocki N."/>
            <person name="Veneault-Fourrey C."/>
            <person name="LaButti K."/>
            <person name="Lindquist E.A."/>
            <person name="Lipzen A."/>
            <person name="Lundell T."/>
            <person name="Morin E."/>
            <person name="Murat C."/>
            <person name="Riley R."/>
            <person name="Ohm R."/>
            <person name="Sun H."/>
            <person name="Tunlid A."/>
            <person name="Henrissat B."/>
            <person name="Grigoriev I.V."/>
            <person name="Hibbett D.S."/>
            <person name="Martin F."/>
        </authorList>
    </citation>
    <scope>NUCLEOTIDE SEQUENCE [LARGE SCALE GENOMIC DNA]</scope>
    <source>
        <strain evidence="4">MAFF 305830</strain>
    </source>
</reference>